<keyword evidence="1" id="KW-1133">Transmembrane helix</keyword>
<accession>A2EGY0</accession>
<dbReference type="EMBL" id="DS113385">
    <property type="protein sequence ID" value="EAY08114.1"/>
    <property type="molecule type" value="Genomic_DNA"/>
</dbReference>
<dbReference type="SMR" id="A2EGY0"/>
<keyword evidence="1" id="KW-0812">Transmembrane</keyword>
<evidence type="ECO:0000256" key="1">
    <source>
        <dbReference type="SAM" id="Phobius"/>
    </source>
</evidence>
<gene>
    <name evidence="2" type="ORF">TVAG_497380</name>
</gene>
<protein>
    <submittedName>
        <fullName evidence="2">Uncharacterized protein</fullName>
    </submittedName>
</protein>
<dbReference type="VEuPathDB" id="TrichDB:TVAGG3_0803400"/>
<evidence type="ECO:0000313" key="2">
    <source>
        <dbReference type="EMBL" id="EAY08114.1"/>
    </source>
</evidence>
<dbReference type="VEuPathDB" id="TrichDB:TVAG_497380"/>
<feature type="transmembrane region" description="Helical" evidence="1">
    <location>
        <begin position="160"/>
        <end position="178"/>
    </location>
</feature>
<dbReference type="RefSeq" id="XP_001320337.1">
    <property type="nucleotide sequence ID" value="XM_001320302.1"/>
</dbReference>
<proteinExistence type="predicted"/>
<evidence type="ECO:0000313" key="3">
    <source>
        <dbReference type="Proteomes" id="UP000001542"/>
    </source>
</evidence>
<keyword evidence="1" id="KW-0472">Membrane</keyword>
<keyword evidence="3" id="KW-1185">Reference proteome</keyword>
<dbReference type="Proteomes" id="UP000001542">
    <property type="component" value="Unassembled WGS sequence"/>
</dbReference>
<name>A2EGY0_TRIV3</name>
<reference evidence="2" key="1">
    <citation type="submission" date="2006-10" db="EMBL/GenBank/DDBJ databases">
        <authorList>
            <person name="Amadeo P."/>
            <person name="Zhao Q."/>
            <person name="Wortman J."/>
            <person name="Fraser-Liggett C."/>
            <person name="Carlton J."/>
        </authorList>
    </citation>
    <scope>NUCLEOTIDE SEQUENCE</scope>
    <source>
        <strain evidence="2">G3</strain>
    </source>
</reference>
<dbReference type="KEGG" id="tva:4766010"/>
<dbReference type="AlphaFoldDB" id="A2EGY0"/>
<dbReference type="InParanoid" id="A2EGY0"/>
<organism evidence="2 3">
    <name type="scientific">Trichomonas vaginalis (strain ATCC PRA-98 / G3)</name>
    <dbReference type="NCBI Taxonomy" id="412133"/>
    <lineage>
        <taxon>Eukaryota</taxon>
        <taxon>Metamonada</taxon>
        <taxon>Parabasalia</taxon>
        <taxon>Trichomonadida</taxon>
        <taxon>Trichomonadidae</taxon>
        <taxon>Trichomonas</taxon>
    </lineage>
</organism>
<reference evidence="2" key="2">
    <citation type="journal article" date="2007" name="Science">
        <title>Draft genome sequence of the sexually transmitted pathogen Trichomonas vaginalis.</title>
        <authorList>
            <person name="Carlton J.M."/>
            <person name="Hirt R.P."/>
            <person name="Silva J.C."/>
            <person name="Delcher A.L."/>
            <person name="Schatz M."/>
            <person name="Zhao Q."/>
            <person name="Wortman J.R."/>
            <person name="Bidwell S.L."/>
            <person name="Alsmark U.C.M."/>
            <person name="Besteiro S."/>
            <person name="Sicheritz-Ponten T."/>
            <person name="Noel C.J."/>
            <person name="Dacks J.B."/>
            <person name="Foster P.G."/>
            <person name="Simillion C."/>
            <person name="Van de Peer Y."/>
            <person name="Miranda-Saavedra D."/>
            <person name="Barton G.J."/>
            <person name="Westrop G.D."/>
            <person name="Mueller S."/>
            <person name="Dessi D."/>
            <person name="Fiori P.L."/>
            <person name="Ren Q."/>
            <person name="Paulsen I."/>
            <person name="Zhang H."/>
            <person name="Bastida-Corcuera F.D."/>
            <person name="Simoes-Barbosa A."/>
            <person name="Brown M.T."/>
            <person name="Hayes R.D."/>
            <person name="Mukherjee M."/>
            <person name="Okumura C.Y."/>
            <person name="Schneider R."/>
            <person name="Smith A.J."/>
            <person name="Vanacova S."/>
            <person name="Villalvazo M."/>
            <person name="Haas B.J."/>
            <person name="Pertea M."/>
            <person name="Feldblyum T.V."/>
            <person name="Utterback T.R."/>
            <person name="Shu C.L."/>
            <person name="Osoegawa K."/>
            <person name="de Jong P.J."/>
            <person name="Hrdy I."/>
            <person name="Horvathova L."/>
            <person name="Zubacova Z."/>
            <person name="Dolezal P."/>
            <person name="Malik S.B."/>
            <person name="Logsdon J.M. Jr."/>
            <person name="Henze K."/>
            <person name="Gupta A."/>
            <person name="Wang C.C."/>
            <person name="Dunne R.L."/>
            <person name="Upcroft J.A."/>
            <person name="Upcroft P."/>
            <person name="White O."/>
            <person name="Salzberg S.L."/>
            <person name="Tang P."/>
            <person name="Chiu C.-H."/>
            <person name="Lee Y.-S."/>
            <person name="Embley T.M."/>
            <person name="Coombs G.H."/>
            <person name="Mottram J.C."/>
            <person name="Tachezy J."/>
            <person name="Fraser-Liggett C.M."/>
            <person name="Johnson P.J."/>
        </authorList>
    </citation>
    <scope>NUCLEOTIDE SEQUENCE [LARGE SCALE GENOMIC DNA]</scope>
    <source>
        <strain evidence="2">G3</strain>
    </source>
</reference>
<sequence>MNGASQTKELASREIKVINDLVEQWIDAREKQNNSKCIEISDQIQTKFKHNKALISVLRNINDEQSIKLFQVMEAQQQHFSDMLAADNQFNPNEADDQQNFEENIRILENLKETTKEIDKTLNDQINSLESISSLAYENHRIMNLLVPKVRKADKDITELFLLLFIAVLLMFVIMYLYSNH</sequence>